<feature type="compositionally biased region" description="Polar residues" evidence="1">
    <location>
        <begin position="30"/>
        <end position="39"/>
    </location>
</feature>
<comment type="caution">
    <text evidence="2">The sequence shown here is derived from an EMBL/GenBank/DDBJ whole genome shotgun (WGS) entry which is preliminary data.</text>
</comment>
<accession>A0A512DYD5</accession>
<feature type="compositionally biased region" description="Low complexity" evidence="1">
    <location>
        <begin position="92"/>
        <end position="106"/>
    </location>
</feature>
<sequence>MNNDHDAGPDESSFVIGQALSGRHLLDSPMETSSYQGASRYNGGESQGYAPRPLPRPPMRRMDHRGMPDRFATPERPQAQPQTPPAIDRRSAAAAPLVRQAPAMADLDADDDDDDLNSNGLVSRAGCPRGWLISEAELERRFAKLGARFEDVDVDTEADRHVIPIQPARPAQNASYTSLFDLPRRARSR</sequence>
<evidence type="ECO:0000256" key="1">
    <source>
        <dbReference type="SAM" id="MobiDB-lite"/>
    </source>
</evidence>
<evidence type="ECO:0000313" key="3">
    <source>
        <dbReference type="Proteomes" id="UP000321523"/>
    </source>
</evidence>
<protein>
    <submittedName>
        <fullName evidence="2">Uncharacterized protein</fullName>
    </submittedName>
</protein>
<organism evidence="2 3">
    <name type="scientific">Skermanella aerolata</name>
    <dbReference type="NCBI Taxonomy" id="393310"/>
    <lineage>
        <taxon>Bacteria</taxon>
        <taxon>Pseudomonadati</taxon>
        <taxon>Pseudomonadota</taxon>
        <taxon>Alphaproteobacteria</taxon>
        <taxon>Rhodospirillales</taxon>
        <taxon>Azospirillaceae</taxon>
        <taxon>Skermanella</taxon>
    </lineage>
</organism>
<gene>
    <name evidence="2" type="ORF">SAE02_56390</name>
</gene>
<feature type="region of interest" description="Disordered" evidence="1">
    <location>
        <begin position="25"/>
        <end position="112"/>
    </location>
</feature>
<dbReference type="AlphaFoldDB" id="A0A512DYD5"/>
<dbReference type="OrthoDB" id="9871068at2"/>
<keyword evidence="3" id="KW-1185">Reference proteome</keyword>
<feature type="region of interest" description="Disordered" evidence="1">
    <location>
        <begin position="167"/>
        <end position="189"/>
    </location>
</feature>
<reference evidence="2 3" key="1">
    <citation type="submission" date="2019-07" db="EMBL/GenBank/DDBJ databases">
        <title>Whole genome shotgun sequence of Skermanella aerolata NBRC 106429.</title>
        <authorList>
            <person name="Hosoyama A."/>
            <person name="Uohara A."/>
            <person name="Ohji S."/>
            <person name="Ichikawa N."/>
        </authorList>
    </citation>
    <scope>NUCLEOTIDE SEQUENCE [LARGE SCALE GENOMIC DNA]</scope>
    <source>
        <strain evidence="2 3">NBRC 106429</strain>
    </source>
</reference>
<dbReference type="EMBL" id="BJYZ01000028">
    <property type="protein sequence ID" value="GEO41491.1"/>
    <property type="molecule type" value="Genomic_DNA"/>
</dbReference>
<evidence type="ECO:0000313" key="2">
    <source>
        <dbReference type="EMBL" id="GEO41491.1"/>
    </source>
</evidence>
<feature type="region of interest" description="Disordered" evidence="1">
    <location>
        <begin position="1"/>
        <end position="20"/>
    </location>
</feature>
<proteinExistence type="predicted"/>
<dbReference type="Proteomes" id="UP000321523">
    <property type="component" value="Unassembled WGS sequence"/>
</dbReference>
<name>A0A512DYD5_9PROT</name>
<dbReference type="RefSeq" id="WP_044432473.1">
    <property type="nucleotide sequence ID" value="NZ_BJYZ01000028.1"/>
</dbReference>